<dbReference type="AlphaFoldDB" id="A0A6M3JUR7"/>
<sequence>MFKLTYRKTKWIYALSSISLFIGILMSNSIYLMLALFMIITISGGYLIWFNDENVNRKHKKR</sequence>
<reference evidence="2" key="1">
    <citation type="submission" date="2020-03" db="EMBL/GenBank/DDBJ databases">
        <title>The deep terrestrial virosphere.</title>
        <authorList>
            <person name="Holmfeldt K."/>
            <person name="Nilsson E."/>
            <person name="Simone D."/>
            <person name="Lopez-Fernandez M."/>
            <person name="Wu X."/>
            <person name="de Brujin I."/>
            <person name="Lundin D."/>
            <person name="Andersson A."/>
            <person name="Bertilsson S."/>
            <person name="Dopson M."/>
        </authorList>
    </citation>
    <scope>NUCLEOTIDE SEQUENCE</scope>
    <source>
        <strain evidence="2">MM415A02228</strain>
    </source>
</reference>
<evidence type="ECO:0000313" key="2">
    <source>
        <dbReference type="EMBL" id="QJA73809.1"/>
    </source>
</evidence>
<keyword evidence="1" id="KW-0812">Transmembrane</keyword>
<proteinExistence type="predicted"/>
<keyword evidence="1" id="KW-1133">Transmembrane helix</keyword>
<accession>A0A6M3JUR7</accession>
<name>A0A6M3JUR7_9ZZZZ</name>
<feature type="transmembrane region" description="Helical" evidence="1">
    <location>
        <begin position="34"/>
        <end position="52"/>
    </location>
</feature>
<gene>
    <name evidence="2" type="ORF">MM415A02228_0012</name>
</gene>
<protein>
    <submittedName>
        <fullName evidence="2">Uncharacterized protein</fullName>
    </submittedName>
</protein>
<dbReference type="EMBL" id="MT142054">
    <property type="protein sequence ID" value="QJA73809.1"/>
    <property type="molecule type" value="Genomic_DNA"/>
</dbReference>
<evidence type="ECO:0000256" key="1">
    <source>
        <dbReference type="SAM" id="Phobius"/>
    </source>
</evidence>
<organism evidence="2">
    <name type="scientific">viral metagenome</name>
    <dbReference type="NCBI Taxonomy" id="1070528"/>
    <lineage>
        <taxon>unclassified sequences</taxon>
        <taxon>metagenomes</taxon>
        <taxon>organismal metagenomes</taxon>
    </lineage>
</organism>
<feature type="transmembrane region" description="Helical" evidence="1">
    <location>
        <begin position="12"/>
        <end position="28"/>
    </location>
</feature>
<keyword evidence="1" id="KW-0472">Membrane</keyword>